<proteinExistence type="inferred from homology"/>
<comment type="caution">
    <text evidence="6">The sequence shown here is derived from an EMBL/GenBank/DDBJ whole genome shotgun (WGS) entry which is preliminary data.</text>
</comment>
<dbReference type="SUPFAM" id="SSF56349">
    <property type="entry name" value="DNA breaking-rejoining enzymes"/>
    <property type="match status" value="1"/>
</dbReference>
<comment type="similarity">
    <text evidence="1">Belongs to the 'phage' integrase family.</text>
</comment>
<accession>A0A7W6H625</accession>
<dbReference type="EMBL" id="JACIEK010000008">
    <property type="protein sequence ID" value="MBB3999249.1"/>
    <property type="molecule type" value="Genomic_DNA"/>
</dbReference>
<keyword evidence="7" id="KW-1185">Reference proteome</keyword>
<feature type="domain" description="Tyr recombinase" evidence="5">
    <location>
        <begin position="167"/>
        <end position="338"/>
    </location>
</feature>
<dbReference type="GO" id="GO:0003677">
    <property type="term" value="F:DNA binding"/>
    <property type="evidence" value="ECO:0007669"/>
    <property type="project" value="UniProtKB-KW"/>
</dbReference>
<dbReference type="AlphaFoldDB" id="A0A7W6H625"/>
<dbReference type="InterPro" id="IPR013762">
    <property type="entry name" value="Integrase-like_cat_sf"/>
</dbReference>
<organism evidence="6 7">
    <name type="scientific">Aureimonas pseudogalii</name>
    <dbReference type="NCBI Taxonomy" id="1744844"/>
    <lineage>
        <taxon>Bacteria</taxon>
        <taxon>Pseudomonadati</taxon>
        <taxon>Pseudomonadota</taxon>
        <taxon>Alphaproteobacteria</taxon>
        <taxon>Hyphomicrobiales</taxon>
        <taxon>Aurantimonadaceae</taxon>
        <taxon>Aureimonas</taxon>
    </lineage>
</organism>
<dbReference type="InterPro" id="IPR002104">
    <property type="entry name" value="Integrase_catalytic"/>
</dbReference>
<dbReference type="InterPro" id="IPR010998">
    <property type="entry name" value="Integrase_recombinase_N"/>
</dbReference>
<dbReference type="RefSeq" id="WP_183200795.1">
    <property type="nucleotide sequence ID" value="NZ_JACIEK010000008.1"/>
</dbReference>
<dbReference type="GO" id="GO:0015074">
    <property type="term" value="P:DNA integration"/>
    <property type="evidence" value="ECO:0007669"/>
    <property type="project" value="UniProtKB-KW"/>
</dbReference>
<protein>
    <submittedName>
        <fullName evidence="6">Integrase</fullName>
    </submittedName>
</protein>
<evidence type="ECO:0000256" key="2">
    <source>
        <dbReference type="ARBA" id="ARBA00022908"/>
    </source>
</evidence>
<gene>
    <name evidence="6" type="ORF">GGR04_003108</name>
</gene>
<dbReference type="PANTHER" id="PTHR30629:SF2">
    <property type="entry name" value="PROPHAGE INTEGRASE INTS-RELATED"/>
    <property type="match status" value="1"/>
</dbReference>
<keyword evidence="3" id="KW-0238">DNA-binding</keyword>
<evidence type="ECO:0000313" key="7">
    <source>
        <dbReference type="Proteomes" id="UP000542776"/>
    </source>
</evidence>
<evidence type="ECO:0000256" key="4">
    <source>
        <dbReference type="ARBA" id="ARBA00023172"/>
    </source>
</evidence>
<evidence type="ECO:0000256" key="1">
    <source>
        <dbReference type="ARBA" id="ARBA00008857"/>
    </source>
</evidence>
<evidence type="ECO:0000256" key="3">
    <source>
        <dbReference type="ARBA" id="ARBA00023125"/>
    </source>
</evidence>
<dbReference type="InterPro" id="IPR011010">
    <property type="entry name" value="DNA_brk_join_enz"/>
</dbReference>
<keyword evidence="2" id="KW-0229">DNA integration</keyword>
<name>A0A7W6H625_9HYPH</name>
<dbReference type="Proteomes" id="UP000542776">
    <property type="component" value="Unassembled WGS sequence"/>
</dbReference>
<sequence length="371" mass="40768">MYVRVRGFQIFEDRGGRVRCYHRATRTAVDLVAFPIGSVEFFAECARIAALASAKAEEAARPGTLGALVVAYRGHPAFQDLAPRTRKDYGTYFDYLRPIADTPLTKFTPPLVVKIRDKAAETKGRRFADLVKTVLSVIFRWGVERGYLKTNPAASIRNLGRAKGAPEANRPWSDGERHAVLSALPRHMLPAIALMAYTGMDPQDALRLPRGSIKDGRVDMKRGKTGQSVWLPLADPVLAAIAAAPAHDAITICANSRGVPWTVSGFRASWRPIRARLELAGEVEPGLTLKGLRHTVGGILRELALDNRTIADVLGHKTETMAAHYSRRADLTEKNTATIERFSVEMARRTARIVKPATGSVKPVSTKEQEK</sequence>
<reference evidence="6 7" key="1">
    <citation type="submission" date="2020-08" db="EMBL/GenBank/DDBJ databases">
        <title>Genomic Encyclopedia of Type Strains, Phase IV (KMG-IV): sequencing the most valuable type-strain genomes for metagenomic binning, comparative biology and taxonomic classification.</title>
        <authorList>
            <person name="Goeker M."/>
        </authorList>
    </citation>
    <scope>NUCLEOTIDE SEQUENCE [LARGE SCALE GENOMIC DNA]</scope>
    <source>
        <strain evidence="6 7">DSM 102238</strain>
    </source>
</reference>
<keyword evidence="4" id="KW-0233">DNA recombination</keyword>
<dbReference type="PROSITE" id="PS51898">
    <property type="entry name" value="TYR_RECOMBINASE"/>
    <property type="match status" value="1"/>
</dbReference>
<dbReference type="Pfam" id="PF00589">
    <property type="entry name" value="Phage_integrase"/>
    <property type="match status" value="1"/>
</dbReference>
<dbReference type="InterPro" id="IPR050808">
    <property type="entry name" value="Phage_Integrase"/>
</dbReference>
<dbReference type="Gene3D" id="1.10.150.130">
    <property type="match status" value="1"/>
</dbReference>
<dbReference type="PANTHER" id="PTHR30629">
    <property type="entry name" value="PROPHAGE INTEGRASE"/>
    <property type="match status" value="1"/>
</dbReference>
<dbReference type="Gene3D" id="1.10.443.10">
    <property type="entry name" value="Intergrase catalytic core"/>
    <property type="match status" value="1"/>
</dbReference>
<evidence type="ECO:0000259" key="5">
    <source>
        <dbReference type="PROSITE" id="PS51898"/>
    </source>
</evidence>
<dbReference type="GO" id="GO:0006310">
    <property type="term" value="P:DNA recombination"/>
    <property type="evidence" value="ECO:0007669"/>
    <property type="project" value="UniProtKB-KW"/>
</dbReference>
<evidence type="ECO:0000313" key="6">
    <source>
        <dbReference type="EMBL" id="MBB3999249.1"/>
    </source>
</evidence>